<reference evidence="2" key="1">
    <citation type="journal article" date="2022" name="Mol. Ecol. Resour.">
        <title>The genomes of chicory, endive, great burdock and yacon provide insights into Asteraceae palaeo-polyploidization history and plant inulin production.</title>
        <authorList>
            <person name="Fan W."/>
            <person name="Wang S."/>
            <person name="Wang H."/>
            <person name="Wang A."/>
            <person name="Jiang F."/>
            <person name="Liu H."/>
            <person name="Zhao H."/>
            <person name="Xu D."/>
            <person name="Zhang Y."/>
        </authorList>
    </citation>
    <scope>NUCLEOTIDE SEQUENCE [LARGE SCALE GENOMIC DNA]</scope>
    <source>
        <strain evidence="2">cv. Niubang</strain>
    </source>
</reference>
<gene>
    <name evidence="1" type="ORF">L6452_40174</name>
</gene>
<protein>
    <submittedName>
        <fullName evidence="1">Uncharacterized protein</fullName>
    </submittedName>
</protein>
<dbReference type="EMBL" id="CM042062">
    <property type="protein sequence ID" value="KAI3668957.1"/>
    <property type="molecule type" value="Genomic_DNA"/>
</dbReference>
<dbReference type="Proteomes" id="UP001055879">
    <property type="component" value="Linkage Group LG16"/>
</dbReference>
<keyword evidence="2" id="KW-1185">Reference proteome</keyword>
<sequence length="658" mass="72101">MSHSGWGKSVISHLNPRPNPRISPPISTFPSAAPLFTHTYDLSSPATSRERWRTIINGRRTTIIAGMDANSAEFEAILKDIERANSSGTSNTNNDDQGWKTVSYKKSRRKPTNKAPENHADHGSGADDVFRSIEQQSEGRRRRVIESQKAAAAAIDAAAADDGIVHVSGNDGEEDGSDVENLAGVEAKKSKPKKLKKPKVTVAEAAAKINDSDLAVFLADITESYESQPDIRLMRFADYFGRAFASVNASQFPWMKSLKEASVEKMVDIPLSNISEDVYRTSVDWLNHQPVDALGSFVVWSLDSIIADMALHQGAIKGSKKVVQQAPSKSQVAIFVVLAMVLRRKPDVLISLLSIIKESSKYQGPEKLPVLLWTITQACQGDLIVGLFMWVHLLLPIVSSKSGCNPQSRDLILQLVERIVSSPKARTILVNGAVRKGERLVPPPALELLMGATFPAPTARVKATERFEAAYPLLKEVALAVAPGSKAMKQLTQQLLPIAAKAAGQGNTALASEGSNIFLWCLSQSPDCYKQWDDIYLDNLEASVVVLRKLSDEWMIHSVKHSSLEPLKAAFKSFRDKNEAALTNGDGAHEALLKEAEKQCKILLAKFSRGHRCLKATALLAITMAVGVGFIINDPRFWNLKEMVDFDLVRAFTSLSHH</sequence>
<evidence type="ECO:0000313" key="1">
    <source>
        <dbReference type="EMBL" id="KAI3668957.1"/>
    </source>
</evidence>
<comment type="caution">
    <text evidence="1">The sequence shown here is derived from an EMBL/GenBank/DDBJ whole genome shotgun (WGS) entry which is preliminary data.</text>
</comment>
<name>A0ACB8XM00_ARCLA</name>
<organism evidence="1 2">
    <name type="scientific">Arctium lappa</name>
    <name type="common">Greater burdock</name>
    <name type="synonym">Lappa major</name>
    <dbReference type="NCBI Taxonomy" id="4217"/>
    <lineage>
        <taxon>Eukaryota</taxon>
        <taxon>Viridiplantae</taxon>
        <taxon>Streptophyta</taxon>
        <taxon>Embryophyta</taxon>
        <taxon>Tracheophyta</taxon>
        <taxon>Spermatophyta</taxon>
        <taxon>Magnoliopsida</taxon>
        <taxon>eudicotyledons</taxon>
        <taxon>Gunneridae</taxon>
        <taxon>Pentapetalae</taxon>
        <taxon>asterids</taxon>
        <taxon>campanulids</taxon>
        <taxon>Asterales</taxon>
        <taxon>Asteraceae</taxon>
        <taxon>Carduoideae</taxon>
        <taxon>Cardueae</taxon>
        <taxon>Arctiinae</taxon>
        <taxon>Arctium</taxon>
    </lineage>
</organism>
<evidence type="ECO:0000313" key="2">
    <source>
        <dbReference type="Proteomes" id="UP001055879"/>
    </source>
</evidence>
<proteinExistence type="predicted"/>
<reference evidence="1 2" key="2">
    <citation type="journal article" date="2022" name="Mol. Ecol. Resour.">
        <title>The genomes of chicory, endive, great burdock and yacon provide insights into Asteraceae paleo-polyploidization history and plant inulin production.</title>
        <authorList>
            <person name="Fan W."/>
            <person name="Wang S."/>
            <person name="Wang H."/>
            <person name="Wang A."/>
            <person name="Jiang F."/>
            <person name="Liu H."/>
            <person name="Zhao H."/>
            <person name="Xu D."/>
            <person name="Zhang Y."/>
        </authorList>
    </citation>
    <scope>NUCLEOTIDE SEQUENCE [LARGE SCALE GENOMIC DNA]</scope>
    <source>
        <strain evidence="2">cv. Niubang</strain>
    </source>
</reference>
<accession>A0ACB8XM00</accession>